<keyword evidence="2" id="KW-1185">Reference proteome</keyword>
<dbReference type="AlphaFoldDB" id="A0A0N9ICT5"/>
<evidence type="ECO:0000313" key="1">
    <source>
        <dbReference type="EMBL" id="ALG12448.1"/>
    </source>
</evidence>
<gene>
    <name evidence="1" type="ORF">AOZ06_41305</name>
</gene>
<evidence type="ECO:0000313" key="2">
    <source>
        <dbReference type="Proteomes" id="UP000063699"/>
    </source>
</evidence>
<dbReference type="EMBL" id="CP012752">
    <property type="protein sequence ID" value="ALG12448.1"/>
    <property type="molecule type" value="Genomic_DNA"/>
</dbReference>
<sequence>MWPARAGDASPLDEMVLERLSITLALSLRLDQAPLPALGDPALVELVLSDSAGEAERSARCTRCRT</sequence>
<reference evidence="1 2" key="1">
    <citation type="submission" date="2015-07" db="EMBL/GenBank/DDBJ databases">
        <title>Genome sequencing of Kibdelosporangium phytohabitans.</title>
        <authorList>
            <person name="Qin S."/>
            <person name="Xing K."/>
        </authorList>
    </citation>
    <scope>NUCLEOTIDE SEQUENCE [LARGE SCALE GENOMIC DNA]</scope>
    <source>
        <strain evidence="1 2">KLBMP1111</strain>
    </source>
</reference>
<dbReference type="Proteomes" id="UP000063699">
    <property type="component" value="Chromosome"/>
</dbReference>
<accession>A0A0N9ICT5</accession>
<name>A0A0N9ICT5_9PSEU</name>
<dbReference type="KEGG" id="kphy:AOZ06_41305"/>
<protein>
    <submittedName>
        <fullName evidence="1">Uncharacterized protein</fullName>
    </submittedName>
</protein>
<organism evidence="1 2">
    <name type="scientific">Kibdelosporangium phytohabitans</name>
    <dbReference type="NCBI Taxonomy" id="860235"/>
    <lineage>
        <taxon>Bacteria</taxon>
        <taxon>Bacillati</taxon>
        <taxon>Actinomycetota</taxon>
        <taxon>Actinomycetes</taxon>
        <taxon>Pseudonocardiales</taxon>
        <taxon>Pseudonocardiaceae</taxon>
        <taxon>Kibdelosporangium</taxon>
    </lineage>
</organism>
<proteinExistence type="predicted"/>